<gene>
    <name evidence="1" type="ORF">Micbo1qcDRAFT_161561</name>
</gene>
<dbReference type="EMBL" id="KQ964248">
    <property type="protein sequence ID" value="KXJ93556.1"/>
    <property type="molecule type" value="Genomic_DNA"/>
</dbReference>
<proteinExistence type="predicted"/>
<dbReference type="AlphaFoldDB" id="A0A136J909"/>
<reference evidence="2" key="1">
    <citation type="submission" date="2016-02" db="EMBL/GenBank/DDBJ databases">
        <title>Draft genome sequence of Microdochium bolleyi, a fungal endophyte of beachgrass.</title>
        <authorList>
            <consortium name="DOE Joint Genome Institute"/>
            <person name="David A.S."/>
            <person name="May G."/>
            <person name="Haridas S."/>
            <person name="Lim J."/>
            <person name="Wang M."/>
            <person name="Labutti K."/>
            <person name="Lipzen A."/>
            <person name="Barry K."/>
            <person name="Grigoriev I.V."/>
        </authorList>
    </citation>
    <scope>NUCLEOTIDE SEQUENCE [LARGE SCALE GENOMIC DNA]</scope>
    <source>
        <strain evidence="2">J235TASD1</strain>
    </source>
</reference>
<evidence type="ECO:0000313" key="2">
    <source>
        <dbReference type="Proteomes" id="UP000070501"/>
    </source>
</evidence>
<feature type="non-terminal residue" evidence="1">
    <location>
        <position position="156"/>
    </location>
</feature>
<organism evidence="1 2">
    <name type="scientific">Microdochium bolleyi</name>
    <dbReference type="NCBI Taxonomy" id="196109"/>
    <lineage>
        <taxon>Eukaryota</taxon>
        <taxon>Fungi</taxon>
        <taxon>Dikarya</taxon>
        <taxon>Ascomycota</taxon>
        <taxon>Pezizomycotina</taxon>
        <taxon>Sordariomycetes</taxon>
        <taxon>Xylariomycetidae</taxon>
        <taxon>Xylariales</taxon>
        <taxon>Microdochiaceae</taxon>
        <taxon>Microdochium</taxon>
    </lineage>
</organism>
<accession>A0A136J909</accession>
<dbReference type="Proteomes" id="UP000070501">
    <property type="component" value="Unassembled WGS sequence"/>
</dbReference>
<name>A0A136J909_9PEZI</name>
<evidence type="ECO:0000313" key="1">
    <source>
        <dbReference type="EMBL" id="KXJ93556.1"/>
    </source>
</evidence>
<dbReference type="InParanoid" id="A0A136J909"/>
<sequence>MEPLSEFARRNPEKGTVVNVHLPFLHPLYERADTHFTDNVGCNFQIQRFVRQRQFVNVKWDNHTKDGPRIFEVEDFPYMAEYEQEWRCVFPEPAELVEAERSLWCQGVDVKTGCILWKQILESMSLYHTPDPPPLAPFAGKRVWCEFMMKHPLLDD</sequence>
<protein>
    <submittedName>
        <fullName evidence="1">Uncharacterized protein</fullName>
    </submittedName>
</protein>
<keyword evidence="2" id="KW-1185">Reference proteome</keyword>